<dbReference type="EMBL" id="CP033972">
    <property type="protein sequence ID" value="AZG47195.1"/>
    <property type="molecule type" value="Genomic_DNA"/>
</dbReference>
<name>A0A3G8JR50_9ACTN</name>
<dbReference type="SUPFAM" id="SSF140453">
    <property type="entry name" value="EsxAB dimer-like"/>
    <property type="match status" value="1"/>
</dbReference>
<dbReference type="AlphaFoldDB" id="A0A3G8JR50"/>
<organism evidence="2 3">
    <name type="scientific">Gordonia insulae</name>
    <dbReference type="NCBI Taxonomy" id="2420509"/>
    <lineage>
        <taxon>Bacteria</taxon>
        <taxon>Bacillati</taxon>
        <taxon>Actinomycetota</taxon>
        <taxon>Actinomycetes</taxon>
        <taxon>Mycobacteriales</taxon>
        <taxon>Gordoniaceae</taxon>
        <taxon>Gordonia</taxon>
    </lineage>
</organism>
<keyword evidence="3" id="KW-1185">Reference proteome</keyword>
<evidence type="ECO:0000313" key="2">
    <source>
        <dbReference type="EMBL" id="AZG47195.1"/>
    </source>
</evidence>
<dbReference type="Proteomes" id="UP000271469">
    <property type="component" value="Chromosome"/>
</dbReference>
<evidence type="ECO:0000256" key="1">
    <source>
        <dbReference type="SAM" id="MobiDB-lite"/>
    </source>
</evidence>
<protein>
    <recommendedName>
        <fullName evidence="4">WXG100 family type VII secretion target</fullName>
    </recommendedName>
</protein>
<accession>A0A3G8JR50</accession>
<dbReference type="Pfam" id="PF06013">
    <property type="entry name" value="WXG100"/>
    <property type="match status" value="1"/>
</dbReference>
<dbReference type="KEGG" id="gom:D7316_03803"/>
<dbReference type="InterPro" id="IPR036689">
    <property type="entry name" value="ESAT-6-like_sf"/>
</dbReference>
<dbReference type="OrthoDB" id="4569330at2"/>
<dbReference type="InterPro" id="IPR010310">
    <property type="entry name" value="T7SS_ESAT-6-like"/>
</dbReference>
<gene>
    <name evidence="2" type="ORF">D7316_03803</name>
</gene>
<sequence>MGEHVNVDPADLRYGAHQLGGWHDDTARVFDTEHTQIGDAASGWVGASAAALGERLDALRTSAEAVTTRLGDHSTKFTLSAHEFESQDDSSGETISRVIPTSPTDSSSHLNL</sequence>
<feature type="region of interest" description="Disordered" evidence="1">
    <location>
        <begin position="82"/>
        <end position="112"/>
    </location>
</feature>
<evidence type="ECO:0008006" key="4">
    <source>
        <dbReference type="Google" id="ProtNLM"/>
    </source>
</evidence>
<feature type="compositionally biased region" description="Polar residues" evidence="1">
    <location>
        <begin position="99"/>
        <end position="112"/>
    </location>
</feature>
<dbReference type="RefSeq" id="WP_124709596.1">
    <property type="nucleotide sequence ID" value="NZ_CP033972.1"/>
</dbReference>
<evidence type="ECO:0000313" key="3">
    <source>
        <dbReference type="Proteomes" id="UP000271469"/>
    </source>
</evidence>
<dbReference type="Gene3D" id="1.10.287.1060">
    <property type="entry name" value="ESAT-6-like"/>
    <property type="match status" value="1"/>
</dbReference>
<reference evidence="2 3" key="1">
    <citation type="submission" date="2018-11" db="EMBL/GenBank/DDBJ databases">
        <title>Gordonia insulae sp. nov., isolated from an island soil.</title>
        <authorList>
            <person name="Kim Y.S."/>
            <person name="Kim S.B."/>
        </authorList>
    </citation>
    <scope>NUCLEOTIDE SEQUENCE [LARGE SCALE GENOMIC DNA]</scope>
    <source>
        <strain evidence="2 3">MMS17-SY073</strain>
    </source>
</reference>
<proteinExistence type="predicted"/>